<organism evidence="1 2">
    <name type="scientific">Schistosoma mattheei</name>
    <dbReference type="NCBI Taxonomy" id="31246"/>
    <lineage>
        <taxon>Eukaryota</taxon>
        <taxon>Metazoa</taxon>
        <taxon>Spiralia</taxon>
        <taxon>Lophotrochozoa</taxon>
        <taxon>Platyhelminthes</taxon>
        <taxon>Trematoda</taxon>
        <taxon>Digenea</taxon>
        <taxon>Strigeidida</taxon>
        <taxon>Schistosomatoidea</taxon>
        <taxon>Schistosomatidae</taxon>
        <taxon>Schistosoma</taxon>
    </lineage>
</organism>
<evidence type="ECO:0000313" key="2">
    <source>
        <dbReference type="Proteomes" id="UP000269396"/>
    </source>
</evidence>
<protein>
    <submittedName>
        <fullName evidence="1">Uncharacterized protein</fullName>
    </submittedName>
</protein>
<evidence type="ECO:0000313" key="1">
    <source>
        <dbReference type="EMBL" id="VDO78413.1"/>
    </source>
</evidence>
<dbReference type="EMBL" id="UZAL01001644">
    <property type="protein sequence ID" value="VDO78413.1"/>
    <property type="molecule type" value="Genomic_DNA"/>
</dbReference>
<name>A0A183NH81_9TREM</name>
<proteinExistence type="predicted"/>
<dbReference type="AlphaFoldDB" id="A0A183NH81"/>
<reference evidence="1 2" key="1">
    <citation type="submission" date="2018-11" db="EMBL/GenBank/DDBJ databases">
        <authorList>
            <consortium name="Pathogen Informatics"/>
        </authorList>
    </citation>
    <scope>NUCLEOTIDE SEQUENCE [LARGE SCALE GENOMIC DNA]</scope>
    <source>
        <strain>Denwood</strain>
        <strain evidence="2">Zambia</strain>
    </source>
</reference>
<keyword evidence="2" id="KW-1185">Reference proteome</keyword>
<accession>A0A183NH81</accession>
<dbReference type="STRING" id="31246.A0A183NH81"/>
<sequence>MVVGGSQQKTLDLGFVLLGTRQQGVPGGLDLVSPSSIIKTYVSGVLEVLARDAGIPYGNEEYKERIRIFTNDLKLVTSELQKVCNMLF</sequence>
<dbReference type="Proteomes" id="UP000269396">
    <property type="component" value="Unassembled WGS sequence"/>
</dbReference>
<gene>
    <name evidence="1" type="ORF">SMTD_LOCUS1468</name>
</gene>